<proteinExistence type="predicted"/>
<keyword evidence="1" id="KW-0472">Membrane</keyword>
<dbReference type="Proteomes" id="UP001403385">
    <property type="component" value="Unassembled WGS sequence"/>
</dbReference>
<keyword evidence="3" id="KW-1185">Reference proteome</keyword>
<dbReference type="RefSeq" id="WP_346819772.1">
    <property type="nucleotide sequence ID" value="NZ_JBDKWZ010000002.1"/>
</dbReference>
<evidence type="ECO:0000313" key="3">
    <source>
        <dbReference type="Proteomes" id="UP001403385"/>
    </source>
</evidence>
<keyword evidence="1" id="KW-0812">Transmembrane</keyword>
<reference evidence="2 3" key="1">
    <citation type="submission" date="2024-04" db="EMBL/GenBank/DDBJ databases">
        <title>Novel genus in family Flammeovirgaceae.</title>
        <authorList>
            <person name="Nguyen T.H."/>
            <person name="Vuong T.Q."/>
            <person name="Le H."/>
            <person name="Kim S.-G."/>
        </authorList>
    </citation>
    <scope>NUCLEOTIDE SEQUENCE [LARGE SCALE GENOMIC DNA]</scope>
    <source>
        <strain evidence="2 3">JCM 23209</strain>
    </source>
</reference>
<keyword evidence="1" id="KW-1133">Transmembrane helix</keyword>
<accession>A0AAW9S240</accession>
<gene>
    <name evidence="2" type="ORF">AAG747_03645</name>
</gene>
<feature type="transmembrane region" description="Helical" evidence="1">
    <location>
        <begin position="154"/>
        <end position="172"/>
    </location>
</feature>
<organism evidence="2 3">
    <name type="scientific">Rapidithrix thailandica</name>
    <dbReference type="NCBI Taxonomy" id="413964"/>
    <lineage>
        <taxon>Bacteria</taxon>
        <taxon>Pseudomonadati</taxon>
        <taxon>Bacteroidota</taxon>
        <taxon>Cytophagia</taxon>
        <taxon>Cytophagales</taxon>
        <taxon>Flammeovirgaceae</taxon>
        <taxon>Rapidithrix</taxon>
    </lineage>
</organism>
<dbReference type="AlphaFoldDB" id="A0AAW9S240"/>
<protein>
    <submittedName>
        <fullName evidence="2">Uncharacterized protein</fullName>
    </submittedName>
</protein>
<evidence type="ECO:0000313" key="2">
    <source>
        <dbReference type="EMBL" id="MEN7546984.1"/>
    </source>
</evidence>
<dbReference type="EMBL" id="JBDKWZ010000002">
    <property type="protein sequence ID" value="MEN7546984.1"/>
    <property type="molecule type" value="Genomic_DNA"/>
</dbReference>
<comment type="caution">
    <text evidence="2">The sequence shown here is derived from an EMBL/GenBank/DDBJ whole genome shotgun (WGS) entry which is preliminary data.</text>
</comment>
<sequence length="178" mass="19811">MMNKVLYFLLLLFFIYSTGAGPLLLAQASQFPLAFPEEEAIEEVLRTSRMKFKNVRLRPAPTEGQVRIGSVCKDGSLSKATRNGACSGHGGVAYWLYKHPDSLQIAGAVVALVPKSKRQALAPSSTLEETLEVEDVLPIPVEELPVEKEPSFRLLLYVLLIFCSFITLWISMKKLLKE</sequence>
<evidence type="ECO:0000256" key="1">
    <source>
        <dbReference type="SAM" id="Phobius"/>
    </source>
</evidence>
<name>A0AAW9S240_9BACT</name>